<dbReference type="RefSeq" id="WP_168451030.1">
    <property type="nucleotide sequence ID" value="NZ_JAAWWK010000005.1"/>
</dbReference>
<organism evidence="1 2">
    <name type="scientific">Spongiibacter thalassae</name>
    <dbReference type="NCBI Taxonomy" id="2721624"/>
    <lineage>
        <taxon>Bacteria</taxon>
        <taxon>Pseudomonadati</taxon>
        <taxon>Pseudomonadota</taxon>
        <taxon>Gammaproteobacteria</taxon>
        <taxon>Cellvibrionales</taxon>
        <taxon>Spongiibacteraceae</taxon>
        <taxon>Spongiibacter</taxon>
    </lineage>
</organism>
<keyword evidence="2" id="KW-1185">Reference proteome</keyword>
<dbReference type="Proteomes" id="UP000765845">
    <property type="component" value="Unassembled WGS sequence"/>
</dbReference>
<comment type="caution">
    <text evidence="1">The sequence shown here is derived from an EMBL/GenBank/DDBJ whole genome shotgun (WGS) entry which is preliminary data.</text>
</comment>
<accession>A0ABX1GH17</accession>
<protein>
    <submittedName>
        <fullName evidence="1">TIGR02444 family protein</fullName>
    </submittedName>
</protein>
<evidence type="ECO:0000313" key="2">
    <source>
        <dbReference type="Proteomes" id="UP000765845"/>
    </source>
</evidence>
<evidence type="ECO:0000313" key="1">
    <source>
        <dbReference type="EMBL" id="NKI18494.1"/>
    </source>
</evidence>
<proteinExistence type="predicted"/>
<reference evidence="1 2" key="1">
    <citation type="submission" date="2020-04" db="EMBL/GenBank/DDBJ databases">
        <authorList>
            <person name="Yoon J."/>
        </authorList>
    </citation>
    <scope>NUCLEOTIDE SEQUENCE [LARGE SCALE GENOMIC DNA]</scope>
    <source>
        <strain evidence="1 2">KMU-166</strain>
    </source>
</reference>
<dbReference type="InterPro" id="IPR012659">
    <property type="entry name" value="CHP02444"/>
</dbReference>
<gene>
    <name evidence="1" type="ORF">HCU74_13845</name>
</gene>
<dbReference type="EMBL" id="JAAWWK010000005">
    <property type="protein sequence ID" value="NKI18494.1"/>
    <property type="molecule type" value="Genomic_DNA"/>
</dbReference>
<dbReference type="NCBIfam" id="TIGR02444">
    <property type="entry name" value="TIGR02444 family protein"/>
    <property type="match status" value="1"/>
</dbReference>
<sequence length="163" mass="17835">MADTQNPLWQYALQVYARDQVKEACLCLQDETGVDVILLLAAAYLGHCGRRLSEVELQQLTVAGAVPRESCVAVLRQLRRKVAEEAGSAGQQRCYNALKEAELAAEHWQVELIMVEIAGWGVSPADTVADRATIISANMALFVPRCHSSRARAALGQFERAVV</sequence>
<dbReference type="Pfam" id="PF09523">
    <property type="entry name" value="DUF2390"/>
    <property type="match status" value="1"/>
</dbReference>
<name>A0ABX1GH17_9GAMM</name>